<protein>
    <recommendedName>
        <fullName evidence="5">Short-chain dehydrogenase/reductase SDR</fullName>
    </recommendedName>
</protein>
<dbReference type="RefSeq" id="WP_074744352.1">
    <property type="nucleotide sequence ID" value="NZ_FOCT01000002.1"/>
</dbReference>
<dbReference type="Pfam" id="PF00106">
    <property type="entry name" value="adh_short"/>
    <property type="match status" value="1"/>
</dbReference>
<name>A0A1H8DJK7_9PROT</name>
<accession>A0A1H8DJK7</accession>
<evidence type="ECO:0008006" key="5">
    <source>
        <dbReference type="Google" id="ProtNLM"/>
    </source>
</evidence>
<reference evidence="3 4" key="1">
    <citation type="submission" date="2016-10" db="EMBL/GenBank/DDBJ databases">
        <authorList>
            <person name="de Groot N.N."/>
        </authorList>
    </citation>
    <scope>NUCLEOTIDE SEQUENCE [LARGE SCALE GENOMIC DNA]</scope>
    <source>
        <strain evidence="3 4">Nl18</strain>
    </source>
</reference>
<dbReference type="AlphaFoldDB" id="A0A1H8DJK7"/>
<dbReference type="InterPro" id="IPR002347">
    <property type="entry name" value="SDR_fam"/>
</dbReference>
<evidence type="ECO:0000313" key="3">
    <source>
        <dbReference type="EMBL" id="SEN06934.1"/>
    </source>
</evidence>
<dbReference type="InterPro" id="IPR051019">
    <property type="entry name" value="VLCFA-Steroid_DH"/>
</dbReference>
<dbReference type="EMBL" id="FOCT01000002">
    <property type="protein sequence ID" value="SEN06934.1"/>
    <property type="molecule type" value="Genomic_DNA"/>
</dbReference>
<dbReference type="SUPFAM" id="SSF51735">
    <property type="entry name" value="NAD(P)-binding Rossmann-fold domains"/>
    <property type="match status" value="1"/>
</dbReference>
<comment type="similarity">
    <text evidence="1">Belongs to the short-chain dehydrogenases/reductases (SDR) family.</text>
</comment>
<evidence type="ECO:0000256" key="2">
    <source>
        <dbReference type="ARBA" id="ARBA00023002"/>
    </source>
</evidence>
<organism evidence="3 4">
    <name type="scientific">Nitrosospira multiformis</name>
    <dbReference type="NCBI Taxonomy" id="1231"/>
    <lineage>
        <taxon>Bacteria</taxon>
        <taxon>Pseudomonadati</taxon>
        <taxon>Pseudomonadota</taxon>
        <taxon>Betaproteobacteria</taxon>
        <taxon>Nitrosomonadales</taxon>
        <taxon>Nitrosomonadaceae</taxon>
        <taxon>Nitrosospira</taxon>
    </lineage>
</organism>
<sequence length="266" mass="29313">MKLEEECRGQWALITGASSGIGKEFAYQLAAVGMNLVLVARRKELLDNLADELKHLYRVKILLIAHDLSQADAITPIKISLAANEVKLRLLCNNAAFGHWGRFEDTSEKIYSEMVHVNIIAMVSMCHQFLPELASFPSSAIINVSSPAAFQPIPYMAVYAATKAFVHSFSLAIYEEWKDRGILIQTLVPGPTETEFDVKAGAYPSALKERGSVNEVVQASLRHLAADKPVVSTAKGVFKQRVFAGLFPAKIVTREVGKMFHPSAKR</sequence>
<dbReference type="PRINTS" id="PR00081">
    <property type="entry name" value="GDHRDH"/>
</dbReference>
<gene>
    <name evidence="3" type="ORF">SAMN05216404_102276</name>
</gene>
<evidence type="ECO:0000313" key="4">
    <source>
        <dbReference type="Proteomes" id="UP000183898"/>
    </source>
</evidence>
<dbReference type="InterPro" id="IPR036291">
    <property type="entry name" value="NAD(P)-bd_dom_sf"/>
</dbReference>
<evidence type="ECO:0000256" key="1">
    <source>
        <dbReference type="ARBA" id="ARBA00006484"/>
    </source>
</evidence>
<keyword evidence="2" id="KW-0560">Oxidoreductase</keyword>
<dbReference type="PANTHER" id="PTHR43899:SF13">
    <property type="entry name" value="RH59310P"/>
    <property type="match status" value="1"/>
</dbReference>
<dbReference type="PANTHER" id="PTHR43899">
    <property type="entry name" value="RH59310P"/>
    <property type="match status" value="1"/>
</dbReference>
<dbReference type="Proteomes" id="UP000183898">
    <property type="component" value="Unassembled WGS sequence"/>
</dbReference>
<proteinExistence type="inferred from homology"/>
<dbReference type="Gene3D" id="3.40.50.720">
    <property type="entry name" value="NAD(P)-binding Rossmann-like Domain"/>
    <property type="match status" value="1"/>
</dbReference>
<dbReference type="PIRSF" id="PIRSF000126">
    <property type="entry name" value="11-beta-HSD1"/>
    <property type="match status" value="1"/>
</dbReference>
<dbReference type="GO" id="GO:0016491">
    <property type="term" value="F:oxidoreductase activity"/>
    <property type="evidence" value="ECO:0007669"/>
    <property type="project" value="UniProtKB-KW"/>
</dbReference>